<feature type="domain" description="N-acetyltransferase" evidence="3">
    <location>
        <begin position="3"/>
        <end position="143"/>
    </location>
</feature>
<gene>
    <name evidence="4" type="ORF">F8566_15605</name>
</gene>
<accession>A0A6H9YPQ9</accession>
<dbReference type="Gene3D" id="3.40.630.30">
    <property type="match status" value="1"/>
</dbReference>
<protein>
    <submittedName>
        <fullName evidence="4">GNAT family N-acetyltransferase</fullName>
    </submittedName>
</protein>
<keyword evidence="2" id="KW-0012">Acyltransferase</keyword>
<dbReference type="PANTHER" id="PTHR43800">
    <property type="entry name" value="PEPTIDYL-LYSINE N-ACETYLTRANSFERASE YJAB"/>
    <property type="match status" value="1"/>
</dbReference>
<dbReference type="Pfam" id="PF13508">
    <property type="entry name" value="Acetyltransf_7"/>
    <property type="match status" value="1"/>
</dbReference>
<dbReference type="SUPFAM" id="SSF55729">
    <property type="entry name" value="Acyl-CoA N-acyltransferases (Nat)"/>
    <property type="match status" value="1"/>
</dbReference>
<evidence type="ECO:0000313" key="5">
    <source>
        <dbReference type="Proteomes" id="UP000468735"/>
    </source>
</evidence>
<dbReference type="InterPro" id="IPR016181">
    <property type="entry name" value="Acyl_CoA_acyltransferase"/>
</dbReference>
<dbReference type="OrthoDB" id="572496at2"/>
<proteinExistence type="predicted"/>
<evidence type="ECO:0000256" key="1">
    <source>
        <dbReference type="ARBA" id="ARBA00022679"/>
    </source>
</evidence>
<dbReference type="EMBL" id="WBMT01000006">
    <property type="protein sequence ID" value="KAB2349145.1"/>
    <property type="molecule type" value="Genomic_DNA"/>
</dbReference>
<evidence type="ECO:0000313" key="4">
    <source>
        <dbReference type="EMBL" id="KAB2349145.1"/>
    </source>
</evidence>
<dbReference type="CDD" id="cd04301">
    <property type="entry name" value="NAT_SF"/>
    <property type="match status" value="1"/>
</dbReference>
<dbReference type="PANTHER" id="PTHR43800:SF1">
    <property type="entry name" value="PEPTIDYL-LYSINE N-ACETYLTRANSFERASE YJAB"/>
    <property type="match status" value="1"/>
</dbReference>
<dbReference type="RefSeq" id="WP_151560918.1">
    <property type="nucleotide sequence ID" value="NZ_WBMT01000006.1"/>
</dbReference>
<dbReference type="PROSITE" id="PS51186">
    <property type="entry name" value="GNAT"/>
    <property type="match status" value="1"/>
</dbReference>
<sequence>MAYAVRPAEERDLHLLADIERSADELFGPLGIVFPAGPTVIEEVGAGALQLLVVGDPPIGFAAIIEVDGHRHLEQIALHADHTGRGLGRPLMERVIGDADGGELTLITFRDVPWNGPWYTRFGFVEMPEPEWGPELRAHWQAEIAAGLHELGPRLIMRHRGR</sequence>
<comment type="caution">
    <text evidence="4">The sequence shown here is derived from an EMBL/GenBank/DDBJ whole genome shotgun (WGS) entry which is preliminary data.</text>
</comment>
<dbReference type="AlphaFoldDB" id="A0A6H9YPQ9"/>
<name>A0A6H9YPQ9_9ACTN</name>
<evidence type="ECO:0000259" key="3">
    <source>
        <dbReference type="PROSITE" id="PS51186"/>
    </source>
</evidence>
<keyword evidence="5" id="KW-1185">Reference proteome</keyword>
<organism evidence="4 5">
    <name type="scientific">Actinomadura rudentiformis</name>
    <dbReference type="NCBI Taxonomy" id="359158"/>
    <lineage>
        <taxon>Bacteria</taxon>
        <taxon>Bacillati</taxon>
        <taxon>Actinomycetota</taxon>
        <taxon>Actinomycetes</taxon>
        <taxon>Streptosporangiales</taxon>
        <taxon>Thermomonosporaceae</taxon>
        <taxon>Actinomadura</taxon>
    </lineage>
</organism>
<keyword evidence="1 4" id="KW-0808">Transferase</keyword>
<reference evidence="4 5" key="1">
    <citation type="submission" date="2019-09" db="EMBL/GenBank/DDBJ databases">
        <title>Actinomadura physcomitrii sp. nov., a novel actinomycete isolated from moss [Physcomitrium sphaericum (Ludw) Fuernr].</title>
        <authorList>
            <person name="Zhuang X."/>
            <person name="Liu C."/>
        </authorList>
    </citation>
    <scope>NUCLEOTIDE SEQUENCE [LARGE SCALE GENOMIC DNA]</scope>
    <source>
        <strain evidence="4 5">HMC1</strain>
    </source>
</reference>
<dbReference type="Proteomes" id="UP000468735">
    <property type="component" value="Unassembled WGS sequence"/>
</dbReference>
<evidence type="ECO:0000256" key="2">
    <source>
        <dbReference type="ARBA" id="ARBA00023315"/>
    </source>
</evidence>
<dbReference type="GO" id="GO:0016747">
    <property type="term" value="F:acyltransferase activity, transferring groups other than amino-acyl groups"/>
    <property type="evidence" value="ECO:0007669"/>
    <property type="project" value="InterPro"/>
</dbReference>
<dbReference type="InterPro" id="IPR000182">
    <property type="entry name" value="GNAT_dom"/>
</dbReference>